<gene>
    <name evidence="2" type="ORF">IAC32_00600</name>
</gene>
<evidence type="ECO:0000313" key="2">
    <source>
        <dbReference type="EMBL" id="MBO8446235.1"/>
    </source>
</evidence>
<evidence type="ECO:0000256" key="1">
    <source>
        <dbReference type="SAM" id="Phobius"/>
    </source>
</evidence>
<proteinExistence type="predicted"/>
<feature type="transmembrane region" description="Helical" evidence="1">
    <location>
        <begin position="34"/>
        <end position="55"/>
    </location>
</feature>
<accession>A0A9D9H9M3</accession>
<reference evidence="2" key="1">
    <citation type="submission" date="2020-10" db="EMBL/GenBank/DDBJ databases">
        <authorList>
            <person name="Gilroy R."/>
        </authorList>
    </citation>
    <scope>NUCLEOTIDE SEQUENCE</scope>
    <source>
        <strain evidence="2">D3-1215</strain>
    </source>
</reference>
<feature type="transmembrane region" description="Helical" evidence="1">
    <location>
        <begin position="147"/>
        <end position="170"/>
    </location>
</feature>
<comment type="caution">
    <text evidence="2">The sequence shown here is derived from an EMBL/GenBank/DDBJ whole genome shotgun (WGS) entry which is preliminary data.</text>
</comment>
<feature type="transmembrane region" description="Helical" evidence="1">
    <location>
        <begin position="86"/>
        <end position="106"/>
    </location>
</feature>
<name>A0A9D9H9M3_9BACT</name>
<organism evidence="2 3">
    <name type="scientific">Candidatus Enterocola intestinipullorum</name>
    <dbReference type="NCBI Taxonomy" id="2840783"/>
    <lineage>
        <taxon>Bacteria</taxon>
        <taxon>Pseudomonadati</taxon>
        <taxon>Bacteroidota</taxon>
        <taxon>Bacteroidia</taxon>
        <taxon>Bacteroidales</taxon>
        <taxon>Candidatus Enterocola</taxon>
    </lineage>
</organism>
<keyword evidence="1" id="KW-1133">Transmembrane helix</keyword>
<dbReference type="EMBL" id="JADIMR010000008">
    <property type="protein sequence ID" value="MBO8446235.1"/>
    <property type="molecule type" value="Genomic_DNA"/>
</dbReference>
<dbReference type="NCBIfam" id="NF041646">
    <property type="entry name" value="VC0807_fam"/>
    <property type="match status" value="1"/>
</dbReference>
<keyword evidence="1" id="KW-0812">Transmembrane</keyword>
<protein>
    <submittedName>
        <fullName evidence="2">MFS transporter</fullName>
    </submittedName>
</protein>
<dbReference type="AlphaFoldDB" id="A0A9D9H9M3"/>
<keyword evidence="1" id="KW-0472">Membrane</keyword>
<dbReference type="Proteomes" id="UP000823637">
    <property type="component" value="Unassembled WGS sequence"/>
</dbReference>
<feature type="transmembrane region" description="Helical" evidence="1">
    <location>
        <begin position="190"/>
        <end position="211"/>
    </location>
</feature>
<feature type="transmembrane region" description="Helical" evidence="1">
    <location>
        <begin position="62"/>
        <end position="80"/>
    </location>
</feature>
<feature type="transmembrane region" description="Helical" evidence="1">
    <location>
        <begin position="9"/>
        <end position="28"/>
    </location>
</feature>
<evidence type="ECO:0000313" key="3">
    <source>
        <dbReference type="Proteomes" id="UP000823637"/>
    </source>
</evidence>
<reference evidence="2" key="2">
    <citation type="journal article" date="2021" name="PeerJ">
        <title>Extensive microbial diversity within the chicken gut microbiome revealed by metagenomics and culture.</title>
        <authorList>
            <person name="Gilroy R."/>
            <person name="Ravi A."/>
            <person name="Getino M."/>
            <person name="Pursley I."/>
            <person name="Horton D.L."/>
            <person name="Alikhan N.F."/>
            <person name="Baker D."/>
            <person name="Gharbi K."/>
            <person name="Hall N."/>
            <person name="Watson M."/>
            <person name="Adriaenssens E.M."/>
            <person name="Foster-Nyarko E."/>
            <person name="Jarju S."/>
            <person name="Secka A."/>
            <person name="Antonio M."/>
            <person name="Oren A."/>
            <person name="Chaudhuri R.R."/>
            <person name="La Ragione R."/>
            <person name="Hildebrand F."/>
            <person name="Pallen M.J."/>
        </authorList>
    </citation>
    <scope>NUCLEOTIDE SEQUENCE</scope>
    <source>
        <strain evidence="2">D3-1215</strain>
    </source>
</reference>
<sequence>MSKGKNENPLLSLLTSIIIPAVILSKFANEEYLGVVPGFIIALAFPVGQGLYEIIKTRKPGFISIIGLASIFLTGIIGILQLPTEWLAFKEASVPLLIGMAVVLSLKTRYPLVKKLFFNDSLLDMERIGKILDEKNARGAMEKTLKISTYMIGGSFLLSAVLNFILAKVIVTSPSGTEAFNAELGRLTALSYPVIALPSTIVMCVALWYLFAKLKKLTGLEFEELIAPELREK</sequence>